<evidence type="ECO:0000313" key="5">
    <source>
        <dbReference type="Proteomes" id="UP001610334"/>
    </source>
</evidence>
<name>A0ABR4HEJ4_9EURO</name>
<evidence type="ECO:0000259" key="3">
    <source>
        <dbReference type="PROSITE" id="PS51782"/>
    </source>
</evidence>
<accession>A0ABR4HEJ4</accession>
<protein>
    <recommendedName>
        <fullName evidence="3">LysM domain-containing protein</fullName>
    </recommendedName>
</protein>
<dbReference type="SMART" id="SM00257">
    <property type="entry name" value="LysM"/>
    <property type="match status" value="2"/>
</dbReference>
<dbReference type="InterPro" id="IPR052210">
    <property type="entry name" value="LysM1-like"/>
</dbReference>
<gene>
    <name evidence="4" type="ORF">BJX63DRAFT_209128</name>
</gene>
<proteinExistence type="predicted"/>
<dbReference type="EMBL" id="JBFXLT010000037">
    <property type="protein sequence ID" value="KAL2813905.1"/>
    <property type="molecule type" value="Genomic_DNA"/>
</dbReference>
<dbReference type="PANTHER" id="PTHR34997">
    <property type="entry name" value="AM15"/>
    <property type="match status" value="1"/>
</dbReference>
<reference evidence="4 5" key="1">
    <citation type="submission" date="2024-07" db="EMBL/GenBank/DDBJ databases">
        <title>Section-level genome sequencing and comparative genomics of Aspergillus sections Usti and Cavernicolus.</title>
        <authorList>
            <consortium name="Lawrence Berkeley National Laboratory"/>
            <person name="Nybo J.L."/>
            <person name="Vesth T.C."/>
            <person name="Theobald S."/>
            <person name="Frisvad J.C."/>
            <person name="Larsen T.O."/>
            <person name="Kjaerboelling I."/>
            <person name="Rothschild-Mancinelli K."/>
            <person name="Lyhne E.K."/>
            <person name="Kogle M.E."/>
            <person name="Barry K."/>
            <person name="Clum A."/>
            <person name="Na H."/>
            <person name="Ledsgaard L."/>
            <person name="Lin J."/>
            <person name="Lipzen A."/>
            <person name="Kuo A."/>
            <person name="Riley R."/>
            <person name="Mondo S."/>
            <person name="Labutti K."/>
            <person name="Haridas S."/>
            <person name="Pangalinan J."/>
            <person name="Salamov A.A."/>
            <person name="Simmons B.A."/>
            <person name="Magnuson J.K."/>
            <person name="Chen J."/>
            <person name="Drula E."/>
            <person name="Henrissat B."/>
            <person name="Wiebenga A."/>
            <person name="Lubbers R.J."/>
            <person name="Gomes A.C."/>
            <person name="Makela M.R."/>
            <person name="Stajich J."/>
            <person name="Grigoriev I.V."/>
            <person name="Mortensen U.H."/>
            <person name="De Vries R.P."/>
            <person name="Baker S.E."/>
            <person name="Andersen M.R."/>
        </authorList>
    </citation>
    <scope>NUCLEOTIDE SEQUENCE [LARGE SCALE GENOMIC DNA]</scope>
    <source>
        <strain evidence="4 5">CBS 588.65</strain>
    </source>
</reference>
<evidence type="ECO:0000256" key="1">
    <source>
        <dbReference type="ARBA" id="ARBA00022669"/>
    </source>
</evidence>
<feature type="domain" description="LysM" evidence="3">
    <location>
        <begin position="68"/>
        <end position="114"/>
    </location>
</feature>
<keyword evidence="1" id="KW-0147">Chitin-binding</keyword>
<evidence type="ECO:0000256" key="2">
    <source>
        <dbReference type="ARBA" id="ARBA00023026"/>
    </source>
</evidence>
<dbReference type="PANTHER" id="PTHR34997:SF16">
    <property type="entry name" value="LYSM DOMAIN-CONTAINING PROTEIN"/>
    <property type="match status" value="1"/>
</dbReference>
<evidence type="ECO:0000313" key="4">
    <source>
        <dbReference type="EMBL" id="KAL2813905.1"/>
    </source>
</evidence>
<dbReference type="InterPro" id="IPR036779">
    <property type="entry name" value="LysM_dom_sf"/>
</dbReference>
<dbReference type="InterPro" id="IPR018392">
    <property type="entry name" value="LysM"/>
</dbReference>
<keyword evidence="5" id="KW-1185">Reference proteome</keyword>
<feature type="domain" description="LysM" evidence="3">
    <location>
        <begin position="222"/>
        <end position="270"/>
    </location>
</feature>
<dbReference type="Gene3D" id="3.10.350.10">
    <property type="entry name" value="LysM domain"/>
    <property type="match status" value="3"/>
</dbReference>
<dbReference type="PROSITE" id="PS51782">
    <property type="entry name" value="LYSM"/>
    <property type="match status" value="2"/>
</dbReference>
<dbReference type="Pfam" id="PF01476">
    <property type="entry name" value="LysM"/>
    <property type="match status" value="2"/>
</dbReference>
<dbReference type="Proteomes" id="UP001610334">
    <property type="component" value="Unassembled WGS sequence"/>
</dbReference>
<sequence>MPRAELCTYCFTTMFQMRQASPYAPYTEQYKSDLEYILATCGLMGPTDLHPPLFLQDPEPPATCLSGKSHVITSGETCDIIALHHGVSSAAIHSGNSEPIYSCSDLVVGRELCIPLLCEINYQVEDGDTCYYIEVAHNLDLNTLRRYNTWIDPYCTNLHSVREVQGSVICLSPQGGTHNSTSGGKGRFTSDRKANGGYSYYIIDPPPTGATLAEGTTKWCGQWYTASDGDRCSIITVQNGITADLLLKVNPSLSRTDCDASLVERLAYCVALHLFWDDPGLEKSMTESSVLTEDELIALRFL</sequence>
<comment type="caution">
    <text evidence="4">The sequence shown here is derived from an EMBL/GenBank/DDBJ whole genome shotgun (WGS) entry which is preliminary data.</text>
</comment>
<dbReference type="SUPFAM" id="SSF54106">
    <property type="entry name" value="LysM domain"/>
    <property type="match status" value="2"/>
</dbReference>
<organism evidence="4 5">
    <name type="scientific">Aspergillus granulosus</name>
    <dbReference type="NCBI Taxonomy" id="176169"/>
    <lineage>
        <taxon>Eukaryota</taxon>
        <taxon>Fungi</taxon>
        <taxon>Dikarya</taxon>
        <taxon>Ascomycota</taxon>
        <taxon>Pezizomycotina</taxon>
        <taxon>Eurotiomycetes</taxon>
        <taxon>Eurotiomycetidae</taxon>
        <taxon>Eurotiales</taxon>
        <taxon>Aspergillaceae</taxon>
        <taxon>Aspergillus</taxon>
        <taxon>Aspergillus subgen. Nidulantes</taxon>
    </lineage>
</organism>
<dbReference type="CDD" id="cd00118">
    <property type="entry name" value="LysM"/>
    <property type="match status" value="1"/>
</dbReference>
<keyword evidence="2" id="KW-0843">Virulence</keyword>